<dbReference type="Proteomes" id="UP000694843">
    <property type="component" value="Unplaced"/>
</dbReference>
<accession>A0A8B7NQ79</accession>
<name>A0A8B7NQ79_HYAAZ</name>
<evidence type="ECO:0000313" key="3">
    <source>
        <dbReference type="RefSeq" id="XP_018015845.1"/>
    </source>
</evidence>
<dbReference type="KEGG" id="hazt:108672653"/>
<reference evidence="3" key="1">
    <citation type="submission" date="2025-08" db="UniProtKB">
        <authorList>
            <consortium name="RefSeq"/>
        </authorList>
    </citation>
    <scope>IDENTIFICATION</scope>
</reference>
<sequence length="298" mass="33497">MSHDMTQPVSVPDTWKLGHPAFKPFNPGTLVLKRIFTSGRLNVDKFSPVYEGPFEVKRVNENAVTYELIHVNTGKTVKTHHKFLKRYNAPPVYLMRNEMFSMMEREGSPDFLCNSPNLSISGVNSDIALDSDSDSSSSTSSCAVLYSDDRYGSKDVNLSSVGCANVPVVHDVNYSLYVSGRCVACEQLKVGSIPMGERPVALHDVFPDERSPSHSPVIDHDESQKSFVSLENFISEAYDRHTPRPVPQEQTSYETCVREETEPLYSPRRLRSTGSVRDLPNVQPKVLERNLRNIRELS</sequence>
<dbReference type="AlphaFoldDB" id="A0A8B7NQ79"/>
<evidence type="ECO:0000256" key="1">
    <source>
        <dbReference type="SAM" id="MobiDB-lite"/>
    </source>
</evidence>
<feature type="region of interest" description="Disordered" evidence="1">
    <location>
        <begin position="238"/>
        <end position="277"/>
    </location>
</feature>
<dbReference type="RefSeq" id="XP_018015845.1">
    <property type="nucleotide sequence ID" value="XM_018160356.2"/>
</dbReference>
<evidence type="ECO:0000313" key="2">
    <source>
        <dbReference type="Proteomes" id="UP000694843"/>
    </source>
</evidence>
<organism evidence="2 3">
    <name type="scientific">Hyalella azteca</name>
    <name type="common">Amphipod</name>
    <dbReference type="NCBI Taxonomy" id="294128"/>
    <lineage>
        <taxon>Eukaryota</taxon>
        <taxon>Metazoa</taxon>
        <taxon>Ecdysozoa</taxon>
        <taxon>Arthropoda</taxon>
        <taxon>Crustacea</taxon>
        <taxon>Multicrustacea</taxon>
        <taxon>Malacostraca</taxon>
        <taxon>Eumalacostraca</taxon>
        <taxon>Peracarida</taxon>
        <taxon>Amphipoda</taxon>
        <taxon>Senticaudata</taxon>
        <taxon>Talitrida</taxon>
        <taxon>Talitroidea</taxon>
        <taxon>Hyalellidae</taxon>
        <taxon>Hyalella</taxon>
    </lineage>
</organism>
<gene>
    <name evidence="3" type="primary">LOC108672653</name>
</gene>
<proteinExistence type="predicted"/>
<protein>
    <submittedName>
        <fullName evidence="3">Uncharacterized protein LOC108672653</fullName>
    </submittedName>
</protein>
<keyword evidence="2" id="KW-1185">Reference proteome</keyword>
<dbReference type="GeneID" id="108672653"/>